<keyword evidence="5" id="KW-0143">Chaperone</keyword>
<organism evidence="10 11">
    <name type="scientific">Aerolutibacter ruishenii</name>
    <dbReference type="NCBI Taxonomy" id="686800"/>
    <lineage>
        <taxon>Bacteria</taxon>
        <taxon>Pseudomonadati</taxon>
        <taxon>Pseudomonadota</taxon>
        <taxon>Gammaproteobacteria</taxon>
        <taxon>Lysobacterales</taxon>
        <taxon>Lysobacteraceae</taxon>
        <taxon>Aerolutibacter</taxon>
    </lineage>
</organism>
<dbReference type="Pfam" id="PF07724">
    <property type="entry name" value="AAA_2"/>
    <property type="match status" value="1"/>
</dbReference>
<evidence type="ECO:0000256" key="4">
    <source>
        <dbReference type="ARBA" id="ARBA00022840"/>
    </source>
</evidence>
<dbReference type="GO" id="GO:0034605">
    <property type="term" value="P:cellular response to heat"/>
    <property type="evidence" value="ECO:0007669"/>
    <property type="project" value="TreeGrafter"/>
</dbReference>
<dbReference type="Gene3D" id="1.10.1780.10">
    <property type="entry name" value="Clp, N-terminal domain"/>
    <property type="match status" value="1"/>
</dbReference>
<dbReference type="Pfam" id="PF02861">
    <property type="entry name" value="Clp_N"/>
    <property type="match status" value="1"/>
</dbReference>
<feature type="compositionally biased region" description="Low complexity" evidence="8">
    <location>
        <begin position="594"/>
        <end position="606"/>
    </location>
</feature>
<evidence type="ECO:0000256" key="2">
    <source>
        <dbReference type="ARBA" id="ARBA00022737"/>
    </source>
</evidence>
<dbReference type="InterPro" id="IPR050130">
    <property type="entry name" value="ClpA_ClpB"/>
</dbReference>
<dbReference type="Pfam" id="PF00004">
    <property type="entry name" value="AAA"/>
    <property type="match status" value="1"/>
</dbReference>
<evidence type="ECO:0000256" key="5">
    <source>
        <dbReference type="ARBA" id="ARBA00023186"/>
    </source>
</evidence>
<dbReference type="Proteomes" id="UP000316471">
    <property type="component" value="Unassembled WGS sequence"/>
</dbReference>
<feature type="compositionally biased region" description="Low complexity" evidence="8">
    <location>
        <begin position="572"/>
        <end position="586"/>
    </location>
</feature>
<evidence type="ECO:0000313" key="10">
    <source>
        <dbReference type="EMBL" id="TWI13382.1"/>
    </source>
</evidence>
<dbReference type="Gene3D" id="3.40.50.300">
    <property type="entry name" value="P-loop containing nucleotide triphosphate hydrolases"/>
    <property type="match status" value="3"/>
</dbReference>
<evidence type="ECO:0000259" key="9">
    <source>
        <dbReference type="PROSITE" id="PS51903"/>
    </source>
</evidence>
<dbReference type="PROSITE" id="PS00870">
    <property type="entry name" value="CLPAB_1"/>
    <property type="match status" value="1"/>
</dbReference>
<evidence type="ECO:0000256" key="3">
    <source>
        <dbReference type="ARBA" id="ARBA00022741"/>
    </source>
</evidence>
<dbReference type="EMBL" id="VLKP01000002">
    <property type="protein sequence ID" value="TWI13382.1"/>
    <property type="molecule type" value="Genomic_DNA"/>
</dbReference>
<dbReference type="InterPro" id="IPR003593">
    <property type="entry name" value="AAA+_ATPase"/>
</dbReference>
<evidence type="ECO:0000256" key="7">
    <source>
        <dbReference type="SAM" id="Coils"/>
    </source>
</evidence>
<protein>
    <submittedName>
        <fullName evidence="10">Type VI secretion system protein VasG</fullName>
    </submittedName>
</protein>
<evidence type="ECO:0000256" key="1">
    <source>
        <dbReference type="ARBA" id="ARBA00008675"/>
    </source>
</evidence>
<dbReference type="InterPro" id="IPR001270">
    <property type="entry name" value="ClpA/B"/>
</dbReference>
<keyword evidence="3" id="KW-0547">Nucleotide-binding</keyword>
<keyword evidence="4" id="KW-0067">ATP-binding</keyword>
<dbReference type="SUPFAM" id="SSF81923">
    <property type="entry name" value="Double Clp-N motif"/>
    <property type="match status" value="1"/>
</dbReference>
<dbReference type="PROSITE" id="PS51903">
    <property type="entry name" value="CLP_R"/>
    <property type="match status" value="1"/>
</dbReference>
<dbReference type="InterPro" id="IPR036628">
    <property type="entry name" value="Clp_N_dom_sf"/>
</dbReference>
<dbReference type="Pfam" id="PF10431">
    <property type="entry name" value="ClpB_D2-small"/>
    <property type="match status" value="1"/>
</dbReference>
<comment type="caution">
    <text evidence="10">The sequence shown here is derived from an EMBL/GenBank/DDBJ whole genome shotgun (WGS) entry which is preliminary data.</text>
</comment>
<dbReference type="RefSeq" id="WP_144811684.1">
    <property type="nucleotide sequence ID" value="NZ_VLKP01000002.1"/>
</dbReference>
<dbReference type="GO" id="GO:0016887">
    <property type="term" value="F:ATP hydrolysis activity"/>
    <property type="evidence" value="ECO:0007669"/>
    <property type="project" value="InterPro"/>
</dbReference>
<name>A0A562M0M7_9GAMM</name>
<dbReference type="PANTHER" id="PTHR11638">
    <property type="entry name" value="ATP-DEPENDENT CLP PROTEASE"/>
    <property type="match status" value="1"/>
</dbReference>
<dbReference type="PRINTS" id="PR00300">
    <property type="entry name" value="CLPPROTEASEA"/>
</dbReference>
<accession>A0A562M0M7</accession>
<feature type="coiled-coil region" evidence="7">
    <location>
        <begin position="443"/>
        <end position="515"/>
    </location>
</feature>
<gene>
    <name evidence="10" type="ORF">IP93_00544</name>
</gene>
<evidence type="ECO:0000256" key="6">
    <source>
        <dbReference type="PROSITE-ProRule" id="PRU01251"/>
    </source>
</evidence>
<feature type="region of interest" description="Disordered" evidence="8">
    <location>
        <begin position="547"/>
        <end position="613"/>
    </location>
</feature>
<dbReference type="CDD" id="cd19499">
    <property type="entry name" value="RecA-like_ClpB_Hsp104-like"/>
    <property type="match status" value="1"/>
</dbReference>
<feature type="domain" description="Clp R" evidence="9">
    <location>
        <begin position="9"/>
        <end position="155"/>
    </location>
</feature>
<dbReference type="InterPro" id="IPR027417">
    <property type="entry name" value="P-loop_NTPase"/>
</dbReference>
<dbReference type="GO" id="GO:0005737">
    <property type="term" value="C:cytoplasm"/>
    <property type="evidence" value="ECO:0007669"/>
    <property type="project" value="TreeGrafter"/>
</dbReference>
<keyword evidence="2 6" id="KW-0677">Repeat</keyword>
<dbReference type="SMART" id="SM00382">
    <property type="entry name" value="AAA"/>
    <property type="match status" value="2"/>
</dbReference>
<reference evidence="10 11" key="1">
    <citation type="journal article" date="2015" name="Stand. Genomic Sci.">
        <title>Genomic Encyclopedia of Bacterial and Archaeal Type Strains, Phase III: the genomes of soil and plant-associated and newly described type strains.</title>
        <authorList>
            <person name="Whitman W.B."/>
            <person name="Woyke T."/>
            <person name="Klenk H.P."/>
            <person name="Zhou Y."/>
            <person name="Lilburn T.G."/>
            <person name="Beck B.J."/>
            <person name="De Vos P."/>
            <person name="Vandamme P."/>
            <person name="Eisen J.A."/>
            <person name="Garrity G."/>
            <person name="Hugenholtz P."/>
            <person name="Kyrpides N.C."/>
        </authorList>
    </citation>
    <scope>NUCLEOTIDE SEQUENCE [LARGE SCALE GENOMIC DNA]</scope>
    <source>
        <strain evidence="10 11">CGMCC 1.10136</strain>
    </source>
</reference>
<dbReference type="CDD" id="cd00009">
    <property type="entry name" value="AAA"/>
    <property type="match status" value="1"/>
</dbReference>
<dbReference type="InterPro" id="IPR004176">
    <property type="entry name" value="Clp_R_N"/>
</dbReference>
<dbReference type="OrthoDB" id="9803641at2"/>
<keyword evidence="7" id="KW-0175">Coiled coil</keyword>
<dbReference type="Gene3D" id="1.10.8.60">
    <property type="match status" value="1"/>
</dbReference>
<dbReference type="FunFam" id="3.40.50.300:FF:000010">
    <property type="entry name" value="Chaperone clpB 1, putative"/>
    <property type="match status" value="1"/>
</dbReference>
<comment type="similarity">
    <text evidence="1">Belongs to the ClpA/ClpB family.</text>
</comment>
<dbReference type="Pfam" id="PF17871">
    <property type="entry name" value="AAA_lid_9"/>
    <property type="match status" value="1"/>
</dbReference>
<evidence type="ECO:0000313" key="11">
    <source>
        <dbReference type="Proteomes" id="UP000316471"/>
    </source>
</evidence>
<dbReference type="PANTHER" id="PTHR11638:SF184">
    <property type="entry name" value="ATPASE WITH CHAPERONE ACTIVITY"/>
    <property type="match status" value="1"/>
</dbReference>
<evidence type="ECO:0000256" key="8">
    <source>
        <dbReference type="SAM" id="MobiDB-lite"/>
    </source>
</evidence>
<dbReference type="InterPro" id="IPR018368">
    <property type="entry name" value="ClpA/B_CS1"/>
</dbReference>
<keyword evidence="11" id="KW-1185">Reference proteome</keyword>
<dbReference type="FunFam" id="3.40.50.300:FF:000025">
    <property type="entry name" value="ATP-dependent Clp protease subunit"/>
    <property type="match status" value="1"/>
</dbReference>
<dbReference type="SMART" id="SM01086">
    <property type="entry name" value="ClpB_D2-small"/>
    <property type="match status" value="1"/>
</dbReference>
<dbReference type="InterPro" id="IPR003959">
    <property type="entry name" value="ATPase_AAA_core"/>
</dbReference>
<proteinExistence type="inferred from homology"/>
<dbReference type="InterPro" id="IPR041546">
    <property type="entry name" value="ClpA/ClpB_AAA_lid"/>
</dbReference>
<dbReference type="GO" id="GO:0005524">
    <property type="term" value="F:ATP binding"/>
    <property type="evidence" value="ECO:0007669"/>
    <property type="project" value="UniProtKB-KW"/>
</dbReference>
<sequence>MSTTLKTLIAKLNDTCRQSAERAANLCLARGHYEVDLEHLFLALLEHPQGDVALIAQRSGIKPDTLRDDLERELAHFKNGNTRTPVFSPHLPTLFEHAWLIASLDSQTTRIRSGHLLLALLTEPGLSQLAYRGSAQFARIKRDELKHNFTKLVEGSHEGGDVRFADAGPGALGDAERAVDPAQGGLSKTPALDQFTTNLTQRARDGKVDPVIGRDAEIRQAIDILLRRRQNNPILTGEAGVGKTAVVEGLALRIAQGDVPEVLRGVELHTLDLGLLQAGASVKGEFENRLKNVIDEVKKSPHPIVLFIDEAHTMIGAGGQAGQNDAANLLKPALARGELRTIAATTWSEYKKYFEKDAALARRFQMVKVEEPSETLCAAMLRGMVPLMEKHFGIRVMDEAITEAVRLSHRYISGRQLPDKAVSVLDTACAKVALGQSATPAIIDDARKHLDRLAAEIGALQRETRSGARHDERLSELHAQQQQAQQVLVDVEARLRDESALAQKIQALRAQLEEDALRVAAANDGASAPHVAGGGLADPAVTINRTSATPADAPVRQDAQAERGGEGASIEATTDSASTDAAVATPTRRKSAKAKAASTSTSAPASHGAAEPPIDPARIELETLLAELRALQGEAPLVPLQVDGTIVAEIVSAWTGVPLGRMVKDEIRVVRQLAPLLRERVIGQDHALEAVAQRVRTASAKLEDPNKPRGVFMFVGPSGVGKTETALALADILYGGERKLVTINMSEYQEAHSVSGLKGSPPGYVGYGEGGVLTEAVRRNPYSVVLLDEVEKAHPDVLEMFFQVFDKGEMGDAEGRAIDFRNTLIILTSNVGSAQIMQACLNKPAEEIPAADALGEALRPVLMKTFKPAFLGRMKTVPYYPISDDVLVQIITLKLGRIRDRIRANHKAAFEWNDSLVEAVLARCTEVDSGARNVDHILNGTLLPEIAEEVLARMAEGARVERVTVAADDNGAFTYQIA</sequence>
<dbReference type="InterPro" id="IPR019489">
    <property type="entry name" value="Clp_ATPase_C"/>
</dbReference>
<dbReference type="SUPFAM" id="SSF52540">
    <property type="entry name" value="P-loop containing nucleoside triphosphate hydrolases"/>
    <property type="match status" value="2"/>
</dbReference>
<dbReference type="AlphaFoldDB" id="A0A562M0M7"/>